<dbReference type="Gene3D" id="3.30.420.40">
    <property type="match status" value="2"/>
</dbReference>
<dbReference type="InterPro" id="IPR043129">
    <property type="entry name" value="ATPase_NBD"/>
</dbReference>
<organism evidence="1 2">
    <name type="scientific">Archaeoglobus profundus (strain DSM 5631 / JCM 9629 / NBRC 100127 / Av18)</name>
    <dbReference type="NCBI Taxonomy" id="572546"/>
    <lineage>
        <taxon>Archaea</taxon>
        <taxon>Methanobacteriati</taxon>
        <taxon>Methanobacteriota</taxon>
        <taxon>Archaeoglobi</taxon>
        <taxon>Archaeoglobales</taxon>
        <taxon>Archaeoglobaceae</taxon>
        <taxon>Archaeoglobus</taxon>
    </lineage>
</organism>
<dbReference type="PaxDb" id="572546-Arcpr_1716"/>
<dbReference type="OrthoDB" id="8261at2157"/>
<dbReference type="PANTHER" id="PTHR18964">
    <property type="entry name" value="ROK (REPRESSOR, ORF, KINASE) FAMILY"/>
    <property type="match status" value="1"/>
</dbReference>
<dbReference type="HOGENOM" id="CLU_1080110_0_0_2"/>
<gene>
    <name evidence="1" type="ordered locus">Arcpr_1716</name>
</gene>
<dbReference type="eggNOG" id="arCOG04280">
    <property type="taxonomic scope" value="Archaea"/>
</dbReference>
<evidence type="ECO:0000313" key="2">
    <source>
        <dbReference type="Proteomes" id="UP000001901"/>
    </source>
</evidence>
<keyword evidence="2" id="KW-1185">Reference proteome</keyword>
<protein>
    <submittedName>
        <fullName evidence="1">ROK family protein</fullName>
    </submittedName>
</protein>
<accession>D2RF67</accession>
<dbReference type="PANTHER" id="PTHR18964:SF149">
    <property type="entry name" value="BIFUNCTIONAL UDP-N-ACETYLGLUCOSAMINE 2-EPIMERASE_N-ACETYLMANNOSAMINE KINASE"/>
    <property type="match status" value="1"/>
</dbReference>
<dbReference type="SUPFAM" id="SSF53067">
    <property type="entry name" value="Actin-like ATPase domain"/>
    <property type="match status" value="1"/>
</dbReference>
<name>D2RF67_ARCPA</name>
<evidence type="ECO:0000313" key="1">
    <source>
        <dbReference type="EMBL" id="ADB58761.1"/>
    </source>
</evidence>
<reference evidence="1 2" key="1">
    <citation type="journal article" date="2010" name="Stand. Genomic Sci.">
        <title>Complete genome sequence of Archaeoglobus profundus type strain (AV18).</title>
        <authorList>
            <person name="von Jan M."/>
            <person name="Lapidus A."/>
            <person name="Del Rio T.G."/>
            <person name="Copeland A."/>
            <person name="Tice H."/>
            <person name="Cheng J.F."/>
            <person name="Lucas S."/>
            <person name="Chen F."/>
            <person name="Nolan M."/>
            <person name="Goodwin L."/>
            <person name="Han C."/>
            <person name="Pitluck S."/>
            <person name="Liolios K."/>
            <person name="Ivanova N."/>
            <person name="Mavromatis K."/>
            <person name="Ovchinnikova G."/>
            <person name="Chertkov O."/>
            <person name="Pati A."/>
            <person name="Chen A."/>
            <person name="Palaniappan K."/>
            <person name="Land M."/>
            <person name="Hauser L."/>
            <person name="Chang Y.J."/>
            <person name="Jeffries C.D."/>
            <person name="Saunders E."/>
            <person name="Brettin T."/>
            <person name="Detter J.C."/>
            <person name="Chain P."/>
            <person name="Eichinger K."/>
            <person name="Huber H."/>
            <person name="Spring S."/>
            <person name="Rohde M."/>
            <person name="Goker M."/>
            <person name="Wirth R."/>
            <person name="Woyke T."/>
            <person name="Bristow J."/>
            <person name="Eisen J.A."/>
            <person name="Markowitz V."/>
            <person name="Hugenholtz P."/>
            <person name="Kyrpides N.C."/>
            <person name="Klenk H.P."/>
        </authorList>
    </citation>
    <scope>NUCLEOTIDE SEQUENCE [LARGE SCALE GENOMIC DNA]</scope>
    <source>
        <strain evidence="2">DSM 5631 / JCM 9629 / NBRC 100127 / Av18</strain>
    </source>
</reference>
<sequence length="253" mass="27748">MILGVDIGGTNIDVVLYDGKFVHIATYPTQSTITRLNDVLKELVDEYKVDAVGIGFAGWIRENKILKAPNVNFKPDFDLNVPYKLDNDANCFALYASHHFKLSNVLGITIGTGIGSGIIVDGKVYRGMGLAGEIGHWFVGGDDVCTCGGKGHLECYFGGWSFKKRGLNAIELVESGEVYELEDFEKLCICVANAITLLDPEAVVFGGRIGGSLDEKILRERLYRHLMPEFRPKIKTLKDPLAVAKGACLMVMK</sequence>
<dbReference type="InterPro" id="IPR049874">
    <property type="entry name" value="ROK_cs"/>
</dbReference>
<dbReference type="Proteomes" id="UP000001901">
    <property type="component" value="Chromosome"/>
</dbReference>
<dbReference type="RefSeq" id="WP_012941096.1">
    <property type="nucleotide sequence ID" value="NC_013741.1"/>
</dbReference>
<dbReference type="EMBL" id="CP001857">
    <property type="protein sequence ID" value="ADB58761.1"/>
    <property type="molecule type" value="Genomic_DNA"/>
</dbReference>
<dbReference type="KEGG" id="apo:Arcpr_1716"/>
<dbReference type="PROSITE" id="PS01125">
    <property type="entry name" value="ROK"/>
    <property type="match status" value="1"/>
</dbReference>
<dbReference type="STRING" id="572546.Arcpr_1716"/>
<dbReference type="AlphaFoldDB" id="D2RF67"/>
<dbReference type="Pfam" id="PF00480">
    <property type="entry name" value="ROK"/>
    <property type="match status" value="1"/>
</dbReference>
<proteinExistence type="predicted"/>
<dbReference type="GeneID" id="8740410"/>
<dbReference type="InterPro" id="IPR000600">
    <property type="entry name" value="ROK"/>
</dbReference>